<keyword evidence="1" id="KW-0812">Transmembrane</keyword>
<evidence type="ECO:0000256" key="1">
    <source>
        <dbReference type="SAM" id="Phobius"/>
    </source>
</evidence>
<feature type="transmembrane region" description="Helical" evidence="1">
    <location>
        <begin position="274"/>
        <end position="290"/>
    </location>
</feature>
<organism evidence="2 3">
    <name type="scientific">Candidatus Glassbacteria bacterium RIFCSPLOWO2_12_FULL_58_11</name>
    <dbReference type="NCBI Taxonomy" id="1817867"/>
    <lineage>
        <taxon>Bacteria</taxon>
        <taxon>Candidatus Glassiibacteriota</taxon>
    </lineage>
</organism>
<evidence type="ECO:0000313" key="3">
    <source>
        <dbReference type="Proteomes" id="UP000179129"/>
    </source>
</evidence>
<protein>
    <submittedName>
        <fullName evidence="2">Uncharacterized protein</fullName>
    </submittedName>
</protein>
<dbReference type="PANTHER" id="PTHR16214">
    <property type="entry name" value="TRANSMEMBRANE PROTEIN 260"/>
    <property type="match status" value="1"/>
</dbReference>
<feature type="transmembrane region" description="Helical" evidence="1">
    <location>
        <begin position="171"/>
        <end position="201"/>
    </location>
</feature>
<dbReference type="SUPFAM" id="SSF48452">
    <property type="entry name" value="TPR-like"/>
    <property type="match status" value="1"/>
</dbReference>
<gene>
    <name evidence="2" type="ORF">A3F83_12110</name>
</gene>
<feature type="transmembrane region" description="Helical" evidence="1">
    <location>
        <begin position="425"/>
        <end position="447"/>
    </location>
</feature>
<dbReference type="InterPro" id="IPR019734">
    <property type="entry name" value="TPR_rpt"/>
</dbReference>
<feature type="transmembrane region" description="Helical" evidence="1">
    <location>
        <begin position="75"/>
        <end position="98"/>
    </location>
</feature>
<accession>A0A1F5YTE5</accession>
<feature type="transmembrane region" description="Helical" evidence="1">
    <location>
        <begin position="503"/>
        <end position="526"/>
    </location>
</feature>
<evidence type="ECO:0000313" key="2">
    <source>
        <dbReference type="EMBL" id="OGG03343.1"/>
    </source>
</evidence>
<dbReference type="EMBL" id="MFIX01000148">
    <property type="protein sequence ID" value="OGG03343.1"/>
    <property type="molecule type" value="Genomic_DNA"/>
</dbReference>
<dbReference type="PANTHER" id="PTHR16214:SF3">
    <property type="entry name" value="TRANSMEMBRANE PROTEIN 260"/>
    <property type="match status" value="1"/>
</dbReference>
<comment type="caution">
    <text evidence="2">The sequence shown here is derived from an EMBL/GenBank/DDBJ whole genome shotgun (WGS) entry which is preliminary data.</text>
</comment>
<dbReference type="SMART" id="SM00028">
    <property type="entry name" value="TPR"/>
    <property type="match status" value="3"/>
</dbReference>
<name>A0A1F5YTE5_9BACT</name>
<keyword evidence="1" id="KW-1133">Transmembrane helix</keyword>
<proteinExistence type="predicted"/>
<dbReference type="Proteomes" id="UP000179129">
    <property type="component" value="Unassembled WGS sequence"/>
</dbReference>
<feature type="transmembrane region" description="Helical" evidence="1">
    <location>
        <begin position="467"/>
        <end position="491"/>
    </location>
</feature>
<dbReference type="STRING" id="1817867.A3F83_12110"/>
<feature type="transmembrane region" description="Helical" evidence="1">
    <location>
        <begin position="138"/>
        <end position="159"/>
    </location>
</feature>
<feature type="transmembrane region" description="Helical" evidence="1">
    <location>
        <begin position="207"/>
        <end position="225"/>
    </location>
</feature>
<dbReference type="AlphaFoldDB" id="A0A1F5YTE5"/>
<dbReference type="InterPro" id="IPR021280">
    <property type="entry name" value="TMEM260-like"/>
</dbReference>
<dbReference type="InterPro" id="IPR052724">
    <property type="entry name" value="GT117_domain-containing"/>
</dbReference>
<feature type="transmembrane region" description="Helical" evidence="1">
    <location>
        <begin position="110"/>
        <end position="132"/>
    </location>
</feature>
<dbReference type="Pfam" id="PF11028">
    <property type="entry name" value="TMEM260-like"/>
    <property type="match status" value="1"/>
</dbReference>
<feature type="transmembrane region" description="Helical" evidence="1">
    <location>
        <begin position="7"/>
        <end position="32"/>
    </location>
</feature>
<keyword evidence="1" id="KW-0472">Membrane</keyword>
<reference evidence="2 3" key="1">
    <citation type="journal article" date="2016" name="Nat. Commun.">
        <title>Thousands of microbial genomes shed light on interconnected biogeochemical processes in an aquifer system.</title>
        <authorList>
            <person name="Anantharaman K."/>
            <person name="Brown C.T."/>
            <person name="Hug L.A."/>
            <person name="Sharon I."/>
            <person name="Castelle C.J."/>
            <person name="Probst A.J."/>
            <person name="Thomas B.C."/>
            <person name="Singh A."/>
            <person name="Wilkins M.J."/>
            <person name="Karaoz U."/>
            <person name="Brodie E.L."/>
            <person name="Williams K.H."/>
            <person name="Hubbard S.S."/>
            <person name="Banfield J.F."/>
        </authorList>
    </citation>
    <scope>NUCLEOTIDE SEQUENCE [LARGE SCALE GENOMIC DNA]</scope>
</reference>
<sequence>MYKKEHWVVASVTFLCVLTGYFITMAPSVTFWDAGEFVASSYILGVPHPPGTPLFVILGRVIAALPLPLPIAARLNFVSVFFGALTGFLIYLIAVKIIESWVEKTDSLAGRLIVHGGGFSAAVITCFMRTAWSNSTEFEVYTVATTTFVFCAWLMIYMGASHDERRIKRTLLLVIYLISLSIANHLIVLLVSPAVIVYTLIHDRRNWRYWSSILGLFFGFYLMVMKGVDLEAVFGRMHLASLSNPGLTVAIFRHVAAFFDVLFGIYHYIESPPAMFFGVLITAICLFWAWRQKALPFFGAALGLFLLGFSIHLYLLIRAGLSPAINEGNPENLKALWAVIGREQYGSSYGLFPRQVWALIREQSDVVSLSQLMENVKFFFKYNVPFYTQYFGWQYGNNLLSLAFFFIGIFGAIKHYRSEKKSFYFWLAVVLITGPILNTYMNFKLGYSQFNDQFPNQEWHEVRERDYFFMVSFAFYGVWSGLGLAAAANRLRELFHLGTPKPLLGGATFSALCLVVFLPSVVPFTFNYDEDDRSGNYIPANYARNIMNSMEPGGIIFTNGDNDTFPLWYIQEVEHVRRDCRVVNLSLLNTTWYIKQMRDMEPKVPISYGDEAIDQMIPMRLPKDVNFKFGEMDVNFPQGAAMYIKDIILLDILRTNKWNRPLYFTTTVPSSNRSGLDPYLTMQGAVFKINPRKAADLAAADSNLAPLPGRTDMYMDIAATRKLLYEVYDYDTFFRKGSSGEEANVRLSSHFAAPFAWLGQAYQQRNQLDKALEANLWARRFIEDPHQWDFLLAQLYARNKQYNESQAMMDSFISFSGPANPSLYNQLAQEAARNGDQFEAEKFLERAIVADPANRESYANLFMLYNAAGNKQSAVEILKRYLAQFPDDQPAREEFAKYEQTGEFDLAKVFGHSK</sequence>
<feature type="transmembrane region" description="Helical" evidence="1">
    <location>
        <begin position="297"/>
        <end position="317"/>
    </location>
</feature>
<dbReference type="InterPro" id="IPR011990">
    <property type="entry name" value="TPR-like_helical_dom_sf"/>
</dbReference>
<dbReference type="Gene3D" id="1.25.40.10">
    <property type="entry name" value="Tetratricopeptide repeat domain"/>
    <property type="match status" value="1"/>
</dbReference>
<feature type="transmembrane region" description="Helical" evidence="1">
    <location>
        <begin position="395"/>
        <end position="413"/>
    </location>
</feature>